<accession>A0A4Q1CDX7</accession>
<reference evidence="1 2" key="1">
    <citation type="submission" date="2019-01" db="EMBL/GenBank/DDBJ databases">
        <title>Lacibacter sp. strain TTM-7.</title>
        <authorList>
            <person name="Chen W.-M."/>
        </authorList>
    </citation>
    <scope>NUCLEOTIDE SEQUENCE [LARGE SCALE GENOMIC DNA]</scope>
    <source>
        <strain evidence="1 2">TTM-7</strain>
    </source>
</reference>
<name>A0A4Q1CDX7_9BACT</name>
<dbReference type="OrthoDB" id="1318179at2"/>
<evidence type="ECO:0000313" key="2">
    <source>
        <dbReference type="Proteomes" id="UP000290204"/>
    </source>
</evidence>
<comment type="caution">
    <text evidence="1">The sequence shown here is derived from an EMBL/GenBank/DDBJ whole genome shotgun (WGS) entry which is preliminary data.</text>
</comment>
<dbReference type="RefSeq" id="WP_129132819.1">
    <property type="nucleotide sequence ID" value="NZ_SDHW01000009.1"/>
</dbReference>
<organism evidence="1 2">
    <name type="scientific">Lacibacter luteus</name>
    <dbReference type="NCBI Taxonomy" id="2508719"/>
    <lineage>
        <taxon>Bacteria</taxon>
        <taxon>Pseudomonadati</taxon>
        <taxon>Bacteroidota</taxon>
        <taxon>Chitinophagia</taxon>
        <taxon>Chitinophagales</taxon>
        <taxon>Chitinophagaceae</taxon>
        <taxon>Lacibacter</taxon>
    </lineage>
</organism>
<evidence type="ECO:0000313" key="1">
    <source>
        <dbReference type="EMBL" id="RXK57567.1"/>
    </source>
</evidence>
<protein>
    <recommendedName>
        <fullName evidence="3">DUF2586 family protein</fullName>
    </recommendedName>
</protein>
<keyword evidence="2" id="KW-1185">Reference proteome</keyword>
<proteinExistence type="predicted"/>
<dbReference type="EMBL" id="SDHW01000009">
    <property type="protein sequence ID" value="RXK57567.1"/>
    <property type="molecule type" value="Genomic_DNA"/>
</dbReference>
<dbReference type="Proteomes" id="UP000290204">
    <property type="component" value="Unassembled WGS sequence"/>
</dbReference>
<sequence>MSFPKVTILFSDGNLLKDIAAIDGIAGIVGTVQTVGLIGIHNVVYSLKDAEDKGYTALAEPDFHRHLREFYAELAGNQELHIMGVEDTMSMTQMLDKDNEDGAKKLLAAAKGRVRLLGVFRKPDAGYDAGEDFYDADVETALTKTITFVQDQHTKYSYLRCFVEGRVANEESVNILEPKTIESDYAGLVVGGSNDDGSASIGTALGRMVKYGAHIKPGKVANGPLQLSEVYIGTKKISEMLNLETLHGTGIISFMNHPTKAGFYIGVDRMANTGDFRISVHGRIIDKAAVIVLGTYVDELESEVDIVDGKISELDIAALEGKLEAQVRAGMGDQISDVKIYISPAQDIVNTGKLVVRVRIVPKGYTTFIEVDLGLAAA</sequence>
<gene>
    <name evidence="1" type="ORF">ESA94_20425</name>
</gene>
<dbReference type="Pfam" id="PF10758">
    <property type="entry name" value="DUF2586"/>
    <property type="match status" value="1"/>
</dbReference>
<dbReference type="InterPro" id="IPR019694">
    <property type="entry name" value="Phage_HP1_Orf23"/>
</dbReference>
<evidence type="ECO:0008006" key="3">
    <source>
        <dbReference type="Google" id="ProtNLM"/>
    </source>
</evidence>
<dbReference type="AlphaFoldDB" id="A0A4Q1CDX7"/>